<evidence type="ECO:0000256" key="1">
    <source>
        <dbReference type="SAM" id="Coils"/>
    </source>
</evidence>
<dbReference type="GO" id="GO:0031072">
    <property type="term" value="F:heat shock protein binding"/>
    <property type="evidence" value="ECO:0007669"/>
    <property type="project" value="TreeGrafter"/>
</dbReference>
<dbReference type="EMBL" id="LAZR01022779">
    <property type="protein sequence ID" value="KKL80683.1"/>
    <property type="molecule type" value="Genomic_DNA"/>
</dbReference>
<dbReference type="CDD" id="cd06257">
    <property type="entry name" value="DnaJ"/>
    <property type="match status" value="1"/>
</dbReference>
<dbReference type="InterPro" id="IPR001623">
    <property type="entry name" value="DnaJ_domain"/>
</dbReference>
<evidence type="ECO:0000313" key="3">
    <source>
        <dbReference type="EMBL" id="KKL80683.1"/>
    </source>
</evidence>
<dbReference type="GO" id="GO:0005634">
    <property type="term" value="C:nucleus"/>
    <property type="evidence" value="ECO:0007669"/>
    <property type="project" value="TreeGrafter"/>
</dbReference>
<dbReference type="PRINTS" id="PR00625">
    <property type="entry name" value="JDOMAIN"/>
</dbReference>
<feature type="non-terminal residue" evidence="3">
    <location>
        <position position="185"/>
    </location>
</feature>
<comment type="caution">
    <text evidence="3">The sequence shown here is derived from an EMBL/GenBank/DDBJ whole genome shotgun (WGS) entry which is preliminary data.</text>
</comment>
<proteinExistence type="predicted"/>
<gene>
    <name evidence="3" type="ORF">LCGC14_2002280</name>
</gene>
<dbReference type="PANTHER" id="PTHR44144:SF1">
    <property type="entry name" value="DNAJ HOMOLOG SUBFAMILY C MEMBER 9"/>
    <property type="match status" value="1"/>
</dbReference>
<dbReference type="PANTHER" id="PTHR44144">
    <property type="entry name" value="DNAJ HOMOLOG SUBFAMILY C MEMBER 9"/>
    <property type="match status" value="1"/>
</dbReference>
<dbReference type="SUPFAM" id="SSF46565">
    <property type="entry name" value="Chaperone J-domain"/>
    <property type="match status" value="1"/>
</dbReference>
<dbReference type="PROSITE" id="PS50076">
    <property type="entry name" value="DNAJ_2"/>
    <property type="match status" value="1"/>
</dbReference>
<dbReference type="AlphaFoldDB" id="A0A0F9F322"/>
<name>A0A0F9F322_9ZZZZ</name>
<feature type="coiled-coil region" evidence="1">
    <location>
        <begin position="105"/>
        <end position="132"/>
    </location>
</feature>
<protein>
    <recommendedName>
        <fullName evidence="2">J domain-containing protein</fullName>
    </recommendedName>
</protein>
<feature type="domain" description="J" evidence="2">
    <location>
        <begin position="2"/>
        <end position="63"/>
    </location>
</feature>
<dbReference type="SMART" id="SM00271">
    <property type="entry name" value="DnaJ"/>
    <property type="match status" value="1"/>
</dbReference>
<dbReference type="Gene3D" id="1.10.287.110">
    <property type="entry name" value="DnaJ domain"/>
    <property type="match status" value="1"/>
</dbReference>
<dbReference type="GO" id="GO:0005737">
    <property type="term" value="C:cytoplasm"/>
    <property type="evidence" value="ECO:0007669"/>
    <property type="project" value="TreeGrafter"/>
</dbReference>
<accession>A0A0F9F322</accession>
<reference evidence="3" key="1">
    <citation type="journal article" date="2015" name="Nature">
        <title>Complex archaea that bridge the gap between prokaryotes and eukaryotes.</title>
        <authorList>
            <person name="Spang A."/>
            <person name="Saw J.H."/>
            <person name="Jorgensen S.L."/>
            <person name="Zaremba-Niedzwiedzka K."/>
            <person name="Martijn J."/>
            <person name="Lind A.E."/>
            <person name="van Eijk R."/>
            <person name="Schleper C."/>
            <person name="Guy L."/>
            <person name="Ettema T.J."/>
        </authorList>
    </citation>
    <scope>NUCLEOTIDE SEQUENCE</scope>
</reference>
<sequence length="185" mass="21426">MNLYKIMGVKESATQDQIKNAYRDKARKLHPDKGGDNKEFGIIAKAYGVLSDPERRDWYDKTGIEQTVPFIEQKAQGLLQTMFNMCIDKIGVEGILTFNVIKKTKELLKTELDATIEQKKKVIERKKALEKITNRIKHKNKLNAFALVIKHRIDQEDKKLKVISEQIEAVKIAQKMLKDYGFKFD</sequence>
<dbReference type="Pfam" id="PF00226">
    <property type="entry name" value="DnaJ"/>
    <property type="match status" value="1"/>
</dbReference>
<evidence type="ECO:0000259" key="2">
    <source>
        <dbReference type="PROSITE" id="PS50076"/>
    </source>
</evidence>
<dbReference type="InterPro" id="IPR052594">
    <property type="entry name" value="J_domain-containing_protein"/>
</dbReference>
<organism evidence="3">
    <name type="scientific">marine sediment metagenome</name>
    <dbReference type="NCBI Taxonomy" id="412755"/>
    <lineage>
        <taxon>unclassified sequences</taxon>
        <taxon>metagenomes</taxon>
        <taxon>ecological metagenomes</taxon>
    </lineage>
</organism>
<keyword evidence="1" id="KW-0175">Coiled coil</keyword>
<dbReference type="InterPro" id="IPR036869">
    <property type="entry name" value="J_dom_sf"/>
</dbReference>